<dbReference type="CDD" id="cd05301">
    <property type="entry name" value="GDH"/>
    <property type="match status" value="1"/>
</dbReference>
<evidence type="ECO:0000313" key="7">
    <source>
        <dbReference type="Proteomes" id="UP001347796"/>
    </source>
</evidence>
<dbReference type="GO" id="GO:0030267">
    <property type="term" value="F:glyoxylate reductase (NADPH) activity"/>
    <property type="evidence" value="ECO:0007669"/>
    <property type="project" value="TreeGrafter"/>
</dbReference>
<dbReference type="InterPro" id="IPR029753">
    <property type="entry name" value="D-isomer_DH_CS"/>
</dbReference>
<dbReference type="GO" id="GO:0008465">
    <property type="term" value="F:hydroxypyruvate reductase (NADH) activity"/>
    <property type="evidence" value="ECO:0007669"/>
    <property type="project" value="TreeGrafter"/>
</dbReference>
<accession>A0AAN8QB43</accession>
<dbReference type="AlphaFoldDB" id="A0AAN8QB43"/>
<dbReference type="Pfam" id="PF00389">
    <property type="entry name" value="2-Hacid_dh"/>
    <property type="match status" value="1"/>
</dbReference>
<evidence type="ECO:0000256" key="3">
    <source>
        <dbReference type="RuleBase" id="RU003719"/>
    </source>
</evidence>
<dbReference type="InterPro" id="IPR036291">
    <property type="entry name" value="NAD(P)-bd_dom_sf"/>
</dbReference>
<evidence type="ECO:0000259" key="4">
    <source>
        <dbReference type="Pfam" id="PF00389"/>
    </source>
</evidence>
<sequence>MSAKPIVFFTRSAPPNGVALLAQDCELRIWESEDPIPREELLRRVKGVNALFVHPPIRVDSELFDAAGPQLKVVGTMSVGLDHIDLAECKKRNIPVGNTPGVLTSAVAELTVTLLLATARRMKAAFQAVHNGTWGTWESGMWMTGTLLEGKTLGVVGLGRIGMAATRRLKPFGFSRILYCGRNKKTYDAEVGAEFVDFFQLLKDSDIVIATCSITDENKGLFNKHAFKAMKNTAIFINVTRGALVNQDDLFEALTTGEIGSAGIDVTTPEPLPTDDKLLNLSNLTVSPHIGSATVESRSAMCELTARNILAGLKGGPLPSPVLF</sequence>
<dbReference type="InterPro" id="IPR050223">
    <property type="entry name" value="D-isomer_2-hydroxyacid_DH"/>
</dbReference>
<evidence type="ECO:0000256" key="1">
    <source>
        <dbReference type="ARBA" id="ARBA00023002"/>
    </source>
</evidence>
<comment type="similarity">
    <text evidence="3">Belongs to the D-isomer specific 2-hydroxyacid dehydrogenase family.</text>
</comment>
<feature type="domain" description="D-isomer specific 2-hydroxyacid dehydrogenase NAD-binding" evidence="5">
    <location>
        <begin position="113"/>
        <end position="291"/>
    </location>
</feature>
<feature type="domain" description="D-isomer specific 2-hydroxyacid dehydrogenase catalytic" evidence="4">
    <location>
        <begin position="7"/>
        <end position="322"/>
    </location>
</feature>
<dbReference type="SUPFAM" id="SSF51735">
    <property type="entry name" value="NAD(P)-binding Rossmann-fold domains"/>
    <property type="match status" value="1"/>
</dbReference>
<protein>
    <recommendedName>
        <fullName evidence="2">Glyoxylate reductase/hydroxypyruvate reductase</fullName>
    </recommendedName>
</protein>
<dbReference type="InterPro" id="IPR006139">
    <property type="entry name" value="D-isomer_2_OHA_DH_cat_dom"/>
</dbReference>
<proteinExistence type="inferred from homology"/>
<gene>
    <name evidence="6" type="ORF">SNE40_005242</name>
</gene>
<dbReference type="PANTHER" id="PTHR10996:SF277">
    <property type="entry name" value="GLYOXYLATE REDUCTASE_HYDROXYPYRUVATE REDUCTASE"/>
    <property type="match status" value="1"/>
</dbReference>
<evidence type="ECO:0000256" key="2">
    <source>
        <dbReference type="ARBA" id="ARBA00073306"/>
    </source>
</evidence>
<dbReference type="Gene3D" id="3.40.50.720">
    <property type="entry name" value="NAD(P)-binding Rossmann-like Domain"/>
    <property type="match status" value="2"/>
</dbReference>
<dbReference type="Pfam" id="PF02826">
    <property type="entry name" value="2-Hacid_dh_C"/>
    <property type="match status" value="1"/>
</dbReference>
<keyword evidence="1 3" id="KW-0560">Oxidoreductase</keyword>
<dbReference type="GO" id="GO:0051287">
    <property type="term" value="F:NAD binding"/>
    <property type="evidence" value="ECO:0007669"/>
    <property type="project" value="InterPro"/>
</dbReference>
<comment type="caution">
    <text evidence="6">The sequence shown here is derived from an EMBL/GenBank/DDBJ whole genome shotgun (WGS) entry which is preliminary data.</text>
</comment>
<keyword evidence="7" id="KW-1185">Reference proteome</keyword>
<dbReference type="FunFam" id="3.40.50.720:FF:000026">
    <property type="entry name" value="Glyoxylate/hydroxypyruvate reductase B"/>
    <property type="match status" value="1"/>
</dbReference>
<evidence type="ECO:0000313" key="6">
    <source>
        <dbReference type="EMBL" id="KAK6187155.1"/>
    </source>
</evidence>
<dbReference type="InterPro" id="IPR006140">
    <property type="entry name" value="D-isomer_DH_NAD-bd"/>
</dbReference>
<reference evidence="6 7" key="1">
    <citation type="submission" date="2024-01" db="EMBL/GenBank/DDBJ databases">
        <title>The genome of the rayed Mediterranean limpet Patella caerulea (Linnaeus, 1758).</title>
        <authorList>
            <person name="Anh-Thu Weber A."/>
            <person name="Halstead-Nussloch G."/>
        </authorList>
    </citation>
    <scope>NUCLEOTIDE SEQUENCE [LARGE SCALE GENOMIC DNA]</scope>
    <source>
        <strain evidence="6">AATW-2023a</strain>
        <tissue evidence="6">Whole specimen</tissue>
    </source>
</reference>
<name>A0AAN8QB43_PATCE</name>
<dbReference type="SUPFAM" id="SSF52283">
    <property type="entry name" value="Formate/glycerate dehydrogenase catalytic domain-like"/>
    <property type="match status" value="1"/>
</dbReference>
<dbReference type="GO" id="GO:0005829">
    <property type="term" value="C:cytosol"/>
    <property type="evidence" value="ECO:0007669"/>
    <property type="project" value="TreeGrafter"/>
</dbReference>
<organism evidence="6 7">
    <name type="scientific">Patella caerulea</name>
    <name type="common">Rayed Mediterranean limpet</name>
    <dbReference type="NCBI Taxonomy" id="87958"/>
    <lineage>
        <taxon>Eukaryota</taxon>
        <taxon>Metazoa</taxon>
        <taxon>Spiralia</taxon>
        <taxon>Lophotrochozoa</taxon>
        <taxon>Mollusca</taxon>
        <taxon>Gastropoda</taxon>
        <taxon>Patellogastropoda</taxon>
        <taxon>Patelloidea</taxon>
        <taxon>Patellidae</taxon>
        <taxon>Patella</taxon>
    </lineage>
</organism>
<dbReference type="PROSITE" id="PS00671">
    <property type="entry name" value="D_2_HYDROXYACID_DH_3"/>
    <property type="match status" value="1"/>
</dbReference>
<dbReference type="Proteomes" id="UP001347796">
    <property type="component" value="Unassembled WGS sequence"/>
</dbReference>
<dbReference type="PANTHER" id="PTHR10996">
    <property type="entry name" value="2-HYDROXYACID DEHYDROGENASE-RELATED"/>
    <property type="match status" value="1"/>
</dbReference>
<dbReference type="EMBL" id="JAZGQO010000004">
    <property type="protein sequence ID" value="KAK6187155.1"/>
    <property type="molecule type" value="Genomic_DNA"/>
</dbReference>
<evidence type="ECO:0000259" key="5">
    <source>
        <dbReference type="Pfam" id="PF02826"/>
    </source>
</evidence>